<dbReference type="InterPro" id="IPR034161">
    <property type="entry name" value="Pepsin-like_plant"/>
</dbReference>
<dbReference type="EC" id="3.4.23.12" evidence="10"/>
<comment type="similarity">
    <text evidence="2">Belongs to the peptidase A1 family.</text>
</comment>
<dbReference type="Pfam" id="PF14543">
    <property type="entry name" value="TAXi_N"/>
    <property type="match status" value="1"/>
</dbReference>
<name>A0A396HCQ9_MEDTR</name>
<protein>
    <submittedName>
        <fullName evidence="10">Putative nepenthesin</fullName>
        <ecNumber evidence="10">3.4.23.12</ecNumber>
    </submittedName>
</protein>
<gene>
    <name evidence="10" type="ORF">MtrunA17_Chr6g0457401</name>
</gene>
<dbReference type="FunFam" id="2.40.70.10:FF:000050">
    <property type="entry name" value="Aspartic proteinase CDR1"/>
    <property type="match status" value="1"/>
</dbReference>
<feature type="domain" description="Peptidase A1" evidence="9">
    <location>
        <begin position="92"/>
        <end position="432"/>
    </location>
</feature>
<comment type="subcellular location">
    <subcellularLocation>
        <location evidence="1">Secreted</location>
    </subcellularLocation>
</comment>
<evidence type="ECO:0000256" key="6">
    <source>
        <dbReference type="ARBA" id="ARBA00022801"/>
    </source>
</evidence>
<keyword evidence="8" id="KW-0732">Signal</keyword>
<comment type="caution">
    <text evidence="10">The sequence shown here is derived from an EMBL/GenBank/DDBJ whole genome shotgun (WGS) entry which is preliminary data.</text>
</comment>
<keyword evidence="7" id="KW-0325">Glycoprotein</keyword>
<evidence type="ECO:0000256" key="3">
    <source>
        <dbReference type="ARBA" id="ARBA00022525"/>
    </source>
</evidence>
<dbReference type="AlphaFoldDB" id="A0A396HCQ9"/>
<keyword evidence="6 10" id="KW-0378">Hydrolase</keyword>
<dbReference type="InterPro" id="IPR021109">
    <property type="entry name" value="Peptidase_aspartic_dom_sf"/>
</dbReference>
<dbReference type="Pfam" id="PF14541">
    <property type="entry name" value="TAXi_C"/>
    <property type="match status" value="1"/>
</dbReference>
<sequence>MRFYLFLSLLFFCFCGVSLTETQNHGFKMELIHPTSSRSPFYNSKEAQIQRVSSVINHSINRAHYLNHVLSFSRNDMPKPTIIAHDYMGPYYVMSYSIGTPPFQLYGAMDTGSDGIWFQCKPCKPCLNQTSPMFNPSKSSTYKNIHCSSPTCKRFENSHCSSNHKRKCEYKVSYLSKSMSQGDVGIDTLTLNSNDGSPISFSRIVIGCGHKNSLKTEGGNTSGIIGFGRGPLSLISQLSSSINGKFSYCLVPLFSNANSSSRLNFGDTAVVSGPEVVSTPLVGTTGYFTNLEAFSVGDHIIKFNDSSLIPDKEGNTIIDSGSTLTILPEDVYSQLESTVASMIKLKRVKDPNQQLSLCYKSTLKIDKVPIITAHFRGANVTLNAVNTFIEINHEIMCFAFSSSIVPFVIYGNVAQQNFLVGFDTLNNIISFKPKDCTKQ</sequence>
<evidence type="ECO:0000313" key="11">
    <source>
        <dbReference type="Proteomes" id="UP000265566"/>
    </source>
</evidence>
<dbReference type="PROSITE" id="PS51767">
    <property type="entry name" value="PEPTIDASE_A1"/>
    <property type="match status" value="1"/>
</dbReference>
<feature type="signal peptide" evidence="8">
    <location>
        <begin position="1"/>
        <end position="22"/>
    </location>
</feature>
<dbReference type="Gramene" id="rna34721">
    <property type="protein sequence ID" value="RHN50438.1"/>
    <property type="gene ID" value="gene34721"/>
</dbReference>
<dbReference type="GO" id="GO:0004190">
    <property type="term" value="F:aspartic-type endopeptidase activity"/>
    <property type="evidence" value="ECO:0007669"/>
    <property type="project" value="UniProtKB-KW"/>
</dbReference>
<evidence type="ECO:0000259" key="9">
    <source>
        <dbReference type="PROSITE" id="PS51767"/>
    </source>
</evidence>
<evidence type="ECO:0000256" key="4">
    <source>
        <dbReference type="ARBA" id="ARBA00022670"/>
    </source>
</evidence>
<evidence type="ECO:0000256" key="2">
    <source>
        <dbReference type="ARBA" id="ARBA00007447"/>
    </source>
</evidence>
<dbReference type="InterPro" id="IPR032861">
    <property type="entry name" value="TAXi_N"/>
</dbReference>
<dbReference type="FunFam" id="2.40.70.10:FF:000031">
    <property type="entry name" value="Aspartyl protease AED1"/>
    <property type="match status" value="1"/>
</dbReference>
<keyword evidence="3" id="KW-0964">Secreted</keyword>
<dbReference type="EMBL" id="PSQE01000006">
    <property type="protein sequence ID" value="RHN50438.1"/>
    <property type="molecule type" value="Genomic_DNA"/>
</dbReference>
<evidence type="ECO:0000313" key="10">
    <source>
        <dbReference type="EMBL" id="RHN50438.1"/>
    </source>
</evidence>
<proteinExistence type="inferred from homology"/>
<evidence type="ECO:0000256" key="1">
    <source>
        <dbReference type="ARBA" id="ARBA00004613"/>
    </source>
</evidence>
<feature type="chain" id="PRO_5017366035" evidence="8">
    <location>
        <begin position="23"/>
        <end position="439"/>
    </location>
</feature>
<keyword evidence="5" id="KW-0064">Aspartyl protease</keyword>
<dbReference type="InterPro" id="IPR032799">
    <property type="entry name" value="TAXi_C"/>
</dbReference>
<dbReference type="SUPFAM" id="SSF50630">
    <property type="entry name" value="Acid proteases"/>
    <property type="match status" value="1"/>
</dbReference>
<dbReference type="GO" id="GO:0005576">
    <property type="term" value="C:extracellular region"/>
    <property type="evidence" value="ECO:0007669"/>
    <property type="project" value="UniProtKB-SubCell"/>
</dbReference>
<reference evidence="11" key="1">
    <citation type="journal article" date="2018" name="Nat. Plants">
        <title>Whole-genome landscape of Medicago truncatula symbiotic genes.</title>
        <authorList>
            <person name="Pecrix Y."/>
            <person name="Staton S.E."/>
            <person name="Sallet E."/>
            <person name="Lelandais-Briere C."/>
            <person name="Moreau S."/>
            <person name="Carrere S."/>
            <person name="Blein T."/>
            <person name="Jardinaud M.F."/>
            <person name="Latrasse D."/>
            <person name="Zouine M."/>
            <person name="Zahm M."/>
            <person name="Kreplak J."/>
            <person name="Mayjonade B."/>
            <person name="Satge C."/>
            <person name="Perez M."/>
            <person name="Cauet S."/>
            <person name="Marande W."/>
            <person name="Chantry-Darmon C."/>
            <person name="Lopez-Roques C."/>
            <person name="Bouchez O."/>
            <person name="Berard A."/>
            <person name="Debelle F."/>
            <person name="Munos S."/>
            <person name="Bendahmane A."/>
            <person name="Berges H."/>
            <person name="Niebel A."/>
            <person name="Buitink J."/>
            <person name="Frugier F."/>
            <person name="Benhamed M."/>
            <person name="Crespi M."/>
            <person name="Gouzy J."/>
            <person name="Gamas P."/>
        </authorList>
    </citation>
    <scope>NUCLEOTIDE SEQUENCE [LARGE SCALE GENOMIC DNA]</scope>
    <source>
        <strain evidence="11">cv. Jemalong A17</strain>
    </source>
</reference>
<dbReference type="PANTHER" id="PTHR47967">
    <property type="entry name" value="OS07G0603500 PROTEIN-RELATED"/>
    <property type="match status" value="1"/>
</dbReference>
<organism evidence="10 11">
    <name type="scientific">Medicago truncatula</name>
    <name type="common">Barrel medic</name>
    <name type="synonym">Medicago tribuloides</name>
    <dbReference type="NCBI Taxonomy" id="3880"/>
    <lineage>
        <taxon>Eukaryota</taxon>
        <taxon>Viridiplantae</taxon>
        <taxon>Streptophyta</taxon>
        <taxon>Embryophyta</taxon>
        <taxon>Tracheophyta</taxon>
        <taxon>Spermatophyta</taxon>
        <taxon>Magnoliopsida</taxon>
        <taxon>eudicotyledons</taxon>
        <taxon>Gunneridae</taxon>
        <taxon>Pentapetalae</taxon>
        <taxon>rosids</taxon>
        <taxon>fabids</taxon>
        <taxon>Fabales</taxon>
        <taxon>Fabaceae</taxon>
        <taxon>Papilionoideae</taxon>
        <taxon>50 kb inversion clade</taxon>
        <taxon>NPAAA clade</taxon>
        <taxon>Hologalegina</taxon>
        <taxon>IRL clade</taxon>
        <taxon>Trifolieae</taxon>
        <taxon>Medicago</taxon>
    </lineage>
</organism>
<dbReference type="InterPro" id="IPR051708">
    <property type="entry name" value="Plant_Aspart_Prot_A1"/>
</dbReference>
<dbReference type="Gene3D" id="2.40.70.10">
    <property type="entry name" value="Acid Proteases"/>
    <property type="match status" value="2"/>
</dbReference>
<evidence type="ECO:0000256" key="5">
    <source>
        <dbReference type="ARBA" id="ARBA00022750"/>
    </source>
</evidence>
<evidence type="ECO:0000256" key="7">
    <source>
        <dbReference type="ARBA" id="ARBA00023180"/>
    </source>
</evidence>
<dbReference type="PANTHER" id="PTHR47967:SF66">
    <property type="entry name" value="ASPARTIC PROTEINASE CDR1-RELATED"/>
    <property type="match status" value="1"/>
</dbReference>
<evidence type="ECO:0000256" key="8">
    <source>
        <dbReference type="SAM" id="SignalP"/>
    </source>
</evidence>
<dbReference type="Proteomes" id="UP000265566">
    <property type="component" value="Chromosome 6"/>
</dbReference>
<keyword evidence="4" id="KW-0645">Protease</keyword>
<accession>A0A396HCQ9</accession>
<dbReference type="CDD" id="cd05476">
    <property type="entry name" value="pepsin_A_like_plant"/>
    <property type="match status" value="1"/>
</dbReference>
<dbReference type="InterPro" id="IPR033121">
    <property type="entry name" value="PEPTIDASE_A1"/>
</dbReference>
<dbReference type="GO" id="GO:0006508">
    <property type="term" value="P:proteolysis"/>
    <property type="evidence" value="ECO:0007669"/>
    <property type="project" value="UniProtKB-KW"/>
</dbReference>